<dbReference type="Pfam" id="PF01266">
    <property type="entry name" value="DAO"/>
    <property type="match status" value="1"/>
</dbReference>
<proteinExistence type="predicted"/>
<dbReference type="Gene3D" id="3.30.9.10">
    <property type="entry name" value="D-Amino Acid Oxidase, subunit A, domain 2"/>
    <property type="match status" value="1"/>
</dbReference>
<keyword evidence="2" id="KW-0472">Membrane</keyword>
<dbReference type="EC" id="1.4.99.6" evidence="4"/>
<accession>A0A160TXV8</accession>
<evidence type="ECO:0000313" key="4">
    <source>
        <dbReference type="EMBL" id="CUS54914.1"/>
    </source>
</evidence>
<sequence length="421" mass="46280">MTDLAEHTQERRNIAVIGAGIVGVSCALYLQQAGFNVTLFDRDEPGSGATYGNACTFALYGSIPVNRPDLIWRFPSLMFGQERPLSIAWRYMPKMTPWLIQFLKHCRRKHVDRTINGLGSLLRDAEDASMILFRASGGDDLISRDGTIYIYPSSESFDADAINRQRRLTQGAQIQELTATDLQDLEPNLAPIFPHAVLYPNGFTILDPKQMTSRMVDHLCHTGGHFIKGEVSAVEAHSADSVAFKVNGNRHHYDQAVLAGGAWSMQIAKDGCEKLPLDTERGYHVLFSESAELLNRPVGFADAGFYMTPMYQGLRAAGTVELGGLNAAPNPERLAYIERRVRQALPDVGPASDTWLGFRPTLPDSLPVIGRSRHNPNLIFAFGHHHLGLTLGGITGKLVSEIAAGAIPSLDVTPFRPDRFS</sequence>
<feature type="domain" description="FAD dependent oxidoreductase" evidence="3">
    <location>
        <begin position="14"/>
        <end position="401"/>
    </location>
</feature>
<dbReference type="InterPro" id="IPR036188">
    <property type="entry name" value="FAD/NAD-bd_sf"/>
</dbReference>
<dbReference type="GO" id="GO:0005737">
    <property type="term" value="C:cytoplasm"/>
    <property type="evidence" value="ECO:0007669"/>
    <property type="project" value="TreeGrafter"/>
</dbReference>
<dbReference type="GO" id="GO:0016491">
    <property type="term" value="F:oxidoreductase activity"/>
    <property type="evidence" value="ECO:0007669"/>
    <property type="project" value="UniProtKB-KW"/>
</dbReference>
<dbReference type="PANTHER" id="PTHR13847">
    <property type="entry name" value="SARCOSINE DEHYDROGENASE-RELATED"/>
    <property type="match status" value="1"/>
</dbReference>
<reference evidence="4" key="1">
    <citation type="submission" date="2015-10" db="EMBL/GenBank/DDBJ databases">
        <authorList>
            <person name="Gilbert D.G."/>
        </authorList>
    </citation>
    <scope>NUCLEOTIDE SEQUENCE</scope>
</reference>
<keyword evidence="2" id="KW-0812">Transmembrane</keyword>
<dbReference type="AlphaFoldDB" id="A0A160TXV8"/>
<dbReference type="PRINTS" id="PR00411">
    <property type="entry name" value="PNDRDTASEI"/>
</dbReference>
<evidence type="ECO:0000259" key="3">
    <source>
        <dbReference type="Pfam" id="PF01266"/>
    </source>
</evidence>
<evidence type="ECO:0000256" key="1">
    <source>
        <dbReference type="ARBA" id="ARBA00023002"/>
    </source>
</evidence>
<evidence type="ECO:0000256" key="2">
    <source>
        <dbReference type="SAM" id="Phobius"/>
    </source>
</evidence>
<dbReference type="SUPFAM" id="SSF54373">
    <property type="entry name" value="FAD-linked reductases, C-terminal domain"/>
    <property type="match status" value="1"/>
</dbReference>
<dbReference type="PANTHER" id="PTHR13847:SF289">
    <property type="entry name" value="GLYCINE OXIDASE"/>
    <property type="match status" value="1"/>
</dbReference>
<dbReference type="Gene3D" id="3.50.50.60">
    <property type="entry name" value="FAD/NAD(P)-binding domain"/>
    <property type="match status" value="2"/>
</dbReference>
<feature type="transmembrane region" description="Helical" evidence="2">
    <location>
        <begin position="12"/>
        <end position="30"/>
    </location>
</feature>
<gene>
    <name evidence="4" type="ORF">MGWOODY_XGa1904</name>
</gene>
<name>A0A160TXV8_9ZZZZ</name>
<dbReference type="InterPro" id="IPR006076">
    <property type="entry name" value="FAD-dep_OxRdtase"/>
</dbReference>
<dbReference type="SUPFAM" id="SSF51905">
    <property type="entry name" value="FAD/NAD(P)-binding domain"/>
    <property type="match status" value="1"/>
</dbReference>
<keyword evidence="1 4" id="KW-0560">Oxidoreductase</keyword>
<keyword evidence="2" id="KW-1133">Transmembrane helix</keyword>
<protein>
    <submittedName>
        <fullName evidence="4">D-amino acid dehydrogenase small subunit</fullName>
        <ecNumber evidence="4">1.4.99.6</ecNumber>
    </submittedName>
</protein>
<dbReference type="EMBL" id="CZRL01000106">
    <property type="protein sequence ID" value="CUS54914.1"/>
    <property type="molecule type" value="Genomic_DNA"/>
</dbReference>
<organism evidence="4">
    <name type="scientific">hydrothermal vent metagenome</name>
    <dbReference type="NCBI Taxonomy" id="652676"/>
    <lineage>
        <taxon>unclassified sequences</taxon>
        <taxon>metagenomes</taxon>
        <taxon>ecological metagenomes</taxon>
    </lineage>
</organism>